<keyword evidence="1" id="KW-0472">Membrane</keyword>
<proteinExistence type="predicted"/>
<comment type="caution">
    <text evidence="2">The sequence shown here is derived from an EMBL/GenBank/DDBJ whole genome shotgun (WGS) entry which is preliminary data.</text>
</comment>
<accession>A0A6A4PYL4</accession>
<name>A0A6A4PYL4_LUPAL</name>
<organism evidence="2 3">
    <name type="scientific">Lupinus albus</name>
    <name type="common">White lupine</name>
    <name type="synonym">Lupinus termis</name>
    <dbReference type="NCBI Taxonomy" id="3870"/>
    <lineage>
        <taxon>Eukaryota</taxon>
        <taxon>Viridiplantae</taxon>
        <taxon>Streptophyta</taxon>
        <taxon>Embryophyta</taxon>
        <taxon>Tracheophyta</taxon>
        <taxon>Spermatophyta</taxon>
        <taxon>Magnoliopsida</taxon>
        <taxon>eudicotyledons</taxon>
        <taxon>Gunneridae</taxon>
        <taxon>Pentapetalae</taxon>
        <taxon>rosids</taxon>
        <taxon>fabids</taxon>
        <taxon>Fabales</taxon>
        <taxon>Fabaceae</taxon>
        <taxon>Papilionoideae</taxon>
        <taxon>50 kb inversion clade</taxon>
        <taxon>genistoids sensu lato</taxon>
        <taxon>core genistoids</taxon>
        <taxon>Genisteae</taxon>
        <taxon>Lupinus</taxon>
    </lineage>
</organism>
<keyword evidence="3" id="KW-1185">Reference proteome</keyword>
<keyword evidence="1" id="KW-1133">Transmembrane helix</keyword>
<gene>
    <name evidence="2" type="ORF">Lalb_Chr09g0319661</name>
</gene>
<dbReference type="AlphaFoldDB" id="A0A6A4PYL4"/>
<reference evidence="3" key="1">
    <citation type="journal article" date="2020" name="Nat. Commun.">
        <title>Genome sequence of the cluster root forming white lupin.</title>
        <authorList>
            <person name="Hufnagel B."/>
            <person name="Marques A."/>
            <person name="Soriano A."/>
            <person name="Marques L."/>
            <person name="Divol F."/>
            <person name="Doumas P."/>
            <person name="Sallet E."/>
            <person name="Mancinotti D."/>
            <person name="Carrere S."/>
            <person name="Marande W."/>
            <person name="Arribat S."/>
            <person name="Keller J."/>
            <person name="Huneau C."/>
            <person name="Blein T."/>
            <person name="Aime D."/>
            <person name="Laguerre M."/>
            <person name="Taylor J."/>
            <person name="Schubert V."/>
            <person name="Nelson M."/>
            <person name="Geu-Flores F."/>
            <person name="Crespi M."/>
            <person name="Gallardo-Guerrero K."/>
            <person name="Delaux P.-M."/>
            <person name="Salse J."/>
            <person name="Berges H."/>
            <person name="Guyot R."/>
            <person name="Gouzy J."/>
            <person name="Peret B."/>
        </authorList>
    </citation>
    <scope>NUCLEOTIDE SEQUENCE [LARGE SCALE GENOMIC DNA]</scope>
    <source>
        <strain evidence="3">cv. Amiga</strain>
    </source>
</reference>
<sequence length="74" mass="8419">MSRVLSNQQSIIHILEMRNNHLFISNLIPLECIFFIASLVIPPSPFASIKKRNRAIRSPCQRPLVMLNSFVGLS</sequence>
<evidence type="ECO:0000256" key="1">
    <source>
        <dbReference type="SAM" id="Phobius"/>
    </source>
</evidence>
<dbReference type="Proteomes" id="UP000447434">
    <property type="component" value="Chromosome 9"/>
</dbReference>
<protein>
    <submittedName>
        <fullName evidence="2">Uncharacterized protein</fullName>
    </submittedName>
</protein>
<evidence type="ECO:0000313" key="3">
    <source>
        <dbReference type="Proteomes" id="UP000447434"/>
    </source>
</evidence>
<dbReference type="EMBL" id="WOCE01000009">
    <property type="protein sequence ID" value="KAE9606439.1"/>
    <property type="molecule type" value="Genomic_DNA"/>
</dbReference>
<keyword evidence="1" id="KW-0812">Transmembrane</keyword>
<feature type="transmembrane region" description="Helical" evidence="1">
    <location>
        <begin position="21"/>
        <end position="41"/>
    </location>
</feature>
<evidence type="ECO:0000313" key="2">
    <source>
        <dbReference type="EMBL" id="KAE9606439.1"/>
    </source>
</evidence>